<name>A0AC60QKQ7_IXOPE</name>
<protein>
    <submittedName>
        <fullName evidence="1">Uncharacterized protein</fullName>
    </submittedName>
</protein>
<accession>A0AC60QKQ7</accession>
<dbReference type="EMBL" id="JABSTQ010007684">
    <property type="protein sequence ID" value="KAG0435365.1"/>
    <property type="molecule type" value="Genomic_DNA"/>
</dbReference>
<reference evidence="1 2" key="1">
    <citation type="journal article" date="2020" name="Cell">
        <title>Large-Scale Comparative Analyses of Tick Genomes Elucidate Their Genetic Diversity and Vector Capacities.</title>
        <authorList>
            <consortium name="Tick Genome and Microbiome Consortium (TIGMIC)"/>
            <person name="Jia N."/>
            <person name="Wang J."/>
            <person name="Shi W."/>
            <person name="Du L."/>
            <person name="Sun Y."/>
            <person name="Zhan W."/>
            <person name="Jiang J.F."/>
            <person name="Wang Q."/>
            <person name="Zhang B."/>
            <person name="Ji P."/>
            <person name="Bell-Sakyi L."/>
            <person name="Cui X.M."/>
            <person name="Yuan T.T."/>
            <person name="Jiang B.G."/>
            <person name="Yang W.F."/>
            <person name="Lam T.T."/>
            <person name="Chang Q.C."/>
            <person name="Ding S.J."/>
            <person name="Wang X.J."/>
            <person name="Zhu J.G."/>
            <person name="Ruan X.D."/>
            <person name="Zhao L."/>
            <person name="Wei J.T."/>
            <person name="Ye R.Z."/>
            <person name="Que T.C."/>
            <person name="Du C.H."/>
            <person name="Zhou Y.H."/>
            <person name="Cheng J.X."/>
            <person name="Dai P.F."/>
            <person name="Guo W.B."/>
            <person name="Han X.H."/>
            <person name="Huang E.J."/>
            <person name="Li L.F."/>
            <person name="Wei W."/>
            <person name="Gao Y.C."/>
            <person name="Liu J.Z."/>
            <person name="Shao H.Z."/>
            <person name="Wang X."/>
            <person name="Wang C.C."/>
            <person name="Yang T.C."/>
            <person name="Huo Q.B."/>
            <person name="Li W."/>
            <person name="Chen H.Y."/>
            <person name="Chen S.E."/>
            <person name="Zhou L.G."/>
            <person name="Ni X.B."/>
            <person name="Tian J.H."/>
            <person name="Sheng Y."/>
            <person name="Liu T."/>
            <person name="Pan Y.S."/>
            <person name="Xia L.Y."/>
            <person name="Li J."/>
            <person name="Zhao F."/>
            <person name="Cao W.C."/>
        </authorList>
    </citation>
    <scope>NUCLEOTIDE SEQUENCE [LARGE SCALE GENOMIC DNA]</scope>
    <source>
        <strain evidence="1">Iper-2018</strain>
    </source>
</reference>
<keyword evidence="2" id="KW-1185">Reference proteome</keyword>
<dbReference type="Proteomes" id="UP000805193">
    <property type="component" value="Unassembled WGS sequence"/>
</dbReference>
<comment type="caution">
    <text evidence="1">The sequence shown here is derived from an EMBL/GenBank/DDBJ whole genome shotgun (WGS) entry which is preliminary data.</text>
</comment>
<evidence type="ECO:0000313" key="2">
    <source>
        <dbReference type="Proteomes" id="UP000805193"/>
    </source>
</evidence>
<organism evidence="1 2">
    <name type="scientific">Ixodes persulcatus</name>
    <name type="common">Taiga tick</name>
    <dbReference type="NCBI Taxonomy" id="34615"/>
    <lineage>
        <taxon>Eukaryota</taxon>
        <taxon>Metazoa</taxon>
        <taxon>Ecdysozoa</taxon>
        <taxon>Arthropoda</taxon>
        <taxon>Chelicerata</taxon>
        <taxon>Arachnida</taxon>
        <taxon>Acari</taxon>
        <taxon>Parasitiformes</taxon>
        <taxon>Ixodida</taxon>
        <taxon>Ixodoidea</taxon>
        <taxon>Ixodidae</taxon>
        <taxon>Ixodinae</taxon>
        <taxon>Ixodes</taxon>
    </lineage>
</organism>
<evidence type="ECO:0000313" key="1">
    <source>
        <dbReference type="EMBL" id="KAG0435365.1"/>
    </source>
</evidence>
<sequence>MRSSRAITFIAKATIAGKKRRNLSSRLLTRLLRCDLVAERLSQSTASGARLFEQRLANEGVGLAHRARQTRPLRGSAGRGNLGEGEEAEKVYAIPLSCGARYIGQMGRCLNDRLRKHQMDAERAASDSQHPIVIHGRKCVGCDPNFAGATAMEGHCERPEPFPGSITFAKVTDPPNNSNPKQSGRRSPSSESYVTASINIEPALGAAGPRLAWSEARPGPRVCLAESLRLDSATPNKLPSAGALGNSDSAAPLTSSTDPPAEASISNQTEPRSSLAKPDEELAPEFSPMDHDDPETTSNQQDWLTYRGRRARRQLILAQREREATPGPPPQQEPPNEAHSPSKQTSRLTPKKLKPLPPLPPNDIKVVIRPREGLNLGAWRTDQVVGAINAACRFFPSERKGLTIRIRQDQNLAIVCTPDESVAVRAREIPGITIDGRQFEVQAYVALPDNSCRGVISGISPQTTTDQLMEGLYARETNILFARMMGRTNTAIVTFEGLSVPRFICYDGGEYRCYTHRPKQQVCGACLEVGHRVDVCPHPERSRCRTCGKPNPSDQPHACKPFCIHCSGDHPSTDSKCPARIRPPHNKRRSNHQPGPFKAGSPRQVEADTGPAQATDHDPPGQSKTLPWQAPDPTPAEAAASAKNPNPRKRTRSRSSPRNRGKELPEASPRGGNDTHTSKVSWTGPSPLKPPHPYTQNTTPQPTPSFAEIAASASEVPPHRPPAPLQISSTQISRNTPTSIASPAPRPEFPWAREFQKIREEFETFKRQVQDEVNTNIRALATELRQEILHVQSDLRSLVLEVAAKQTQELRGLILQEHDDKRRTKPYHRPRGYRRKRGTLLQYIGNRNVSPDVIALQETNCDPSLQGYVAYTHKNTNNAATPSRAATLVAKHIPSIDHSFPHHTDIPHIFTEILPKQKDHPSLFSLNVYSPPQKAKHDDFKGLFHDAVRLSRPRENSLVILGDFNAAHTTWGYAKESAKGRKLAQAISTFHLTIMTEPDHPTRIGNSVCRETCPDLTLTRTQVSCTWSNLEESLGSDHFILETEVCDGGRFARNLRPLRLTNWDQFRSRRGTPQTGSPTPESRDVITSIREWTQQLRDDVDRATKKVKPSSETPAIDPHLLHLWDARRGLTRRWKKQRLNRKLKLRIAKLTGEAEEHANKLAESNWYKLCEGLRGTLGTAKTWSLLRGLLDPSHTKAETSKSIAKLLHTQHLDEGALLKELESMYIATGPRPRYEDYPHTGTPSSMDADLAESEVRAALSKLTRNTAPGEDGVSYKALKNLDDASITALTTYFNEVWCSGSLPEEWKHADITLIPKPGKPLGLQNLRPISLTSCVGKLLEHVILARLQPHLESNSYFPDTMFGFRPNLSTQDILLQLKEEVVDFPGRTQARAVLTIDLKGAFDNVSHDAILRSLAGTHCGARVYNYVRSFLMNRTATLGIGNIRSDPIHLTGKGTPQGSVVSPLLFNLAMVGLPQRLDQLPNLRYSLYADDVTVWTTIGSEGQIQDLLQEAVDTTQTYAEEVGLSCAAEKSELLVVRSRAPSNKKAPEIDLQLKGLAIPRVNKLRVLGLHLQSNGRATHTVHSLRKQAMQIAHLIRRVSNRRGGLRERDTMRIFLAPIVSRFTYHTPYHRLTRTELDRLNTALRMAVKTALGLPPQTATHRLLQLGIHNTIEELIEAHKIGQLTRLRSTRTGRATLRRLGISGPSLTDAEPPSPSRLPFQITARLRAAPIPSNMHPDLHAGRRAARVRALARTYGTDPHAWYTDAAQHRERAGAAVLAVTNNDGSLCTLSSINNIKSMQEAEETAIALAISHAALHDNYITRSHNTDTSHKITIITDSQAACRAYARNTISSRAAHIINALPTDWSSSPDIRILWAPAHSGLPGNESAHALARAAATNRALPDGTEWEGPNTNTEQDTTDFNVPTTHKDAILDTYALVTEYYRASRRTLPPPHPELTRAEAMDWRQIQTLSFPNLFHKHRCFPTRYPGTCPGCGNPRPTVYHTVWECPSPPGKGITPAPSPTPTSWEAALSSQELVDQRELVQRARRIGEANGALD</sequence>
<proteinExistence type="predicted"/>
<gene>
    <name evidence="1" type="ORF">HPB47_018530</name>
</gene>